<evidence type="ECO:0000256" key="1">
    <source>
        <dbReference type="SAM" id="MobiDB-lite"/>
    </source>
</evidence>
<evidence type="ECO:0000313" key="3">
    <source>
        <dbReference type="EMBL" id="PKI56468.1"/>
    </source>
</evidence>
<dbReference type="STRING" id="22663.A0A2I0JJN2"/>
<feature type="region of interest" description="Disordered" evidence="1">
    <location>
        <begin position="17"/>
        <end position="86"/>
    </location>
</feature>
<organism evidence="3 4">
    <name type="scientific">Punica granatum</name>
    <name type="common">Pomegranate</name>
    <dbReference type="NCBI Taxonomy" id="22663"/>
    <lineage>
        <taxon>Eukaryota</taxon>
        <taxon>Viridiplantae</taxon>
        <taxon>Streptophyta</taxon>
        <taxon>Embryophyta</taxon>
        <taxon>Tracheophyta</taxon>
        <taxon>Spermatophyta</taxon>
        <taxon>Magnoliopsida</taxon>
        <taxon>eudicotyledons</taxon>
        <taxon>Gunneridae</taxon>
        <taxon>Pentapetalae</taxon>
        <taxon>rosids</taxon>
        <taxon>malvids</taxon>
        <taxon>Myrtales</taxon>
        <taxon>Lythraceae</taxon>
        <taxon>Punica</taxon>
    </lineage>
</organism>
<dbReference type="Pfam" id="PF06424">
    <property type="entry name" value="PRP1_N"/>
    <property type="match status" value="1"/>
</dbReference>
<reference evidence="3 4" key="1">
    <citation type="submission" date="2017-11" db="EMBL/GenBank/DDBJ databases">
        <title>De-novo sequencing of pomegranate (Punica granatum L.) genome.</title>
        <authorList>
            <person name="Akparov Z."/>
            <person name="Amiraslanov A."/>
            <person name="Hajiyeva S."/>
            <person name="Abbasov M."/>
            <person name="Kaur K."/>
            <person name="Hamwieh A."/>
            <person name="Solovyev V."/>
            <person name="Salamov A."/>
            <person name="Braich B."/>
            <person name="Kosarev P."/>
            <person name="Mahmoud A."/>
            <person name="Hajiyev E."/>
            <person name="Babayeva S."/>
            <person name="Izzatullayeva V."/>
            <person name="Mammadov A."/>
            <person name="Mammadov A."/>
            <person name="Sharifova S."/>
            <person name="Ojaghi J."/>
            <person name="Eynullazada K."/>
            <person name="Bayramov B."/>
            <person name="Abdulazimova A."/>
            <person name="Shahmuradov I."/>
        </authorList>
    </citation>
    <scope>NUCLEOTIDE SEQUENCE [LARGE SCALE GENOMIC DNA]</scope>
    <source>
        <strain evidence="4">cv. AG2017</strain>
        <tissue evidence="3">Leaf</tissue>
    </source>
</reference>
<accession>A0A2I0JJN2</accession>
<dbReference type="AlphaFoldDB" id="A0A2I0JJN2"/>
<feature type="compositionally biased region" description="Acidic residues" evidence="1">
    <location>
        <begin position="68"/>
        <end position="83"/>
    </location>
</feature>
<sequence length="108" mass="12535">MDCMMEQLTQRMVALIGNQNRENPNPNPNPNPDQEESSKESERENYFTNIFIEEGSSDDALFLAGGDGEPEFDEDDYDEDDKEADAVWEAIDKRMDSQRKDRREARLK</sequence>
<gene>
    <name evidence="3" type="ORF">CRG98_023106</name>
</gene>
<keyword evidence="4" id="KW-1185">Reference proteome</keyword>
<comment type="caution">
    <text evidence="3">The sequence shown here is derived from an EMBL/GenBank/DDBJ whole genome shotgun (WGS) entry which is preliminary data.</text>
</comment>
<protein>
    <recommendedName>
        <fullName evidence="2">PRP1 splicing factor N-terminal domain-containing protein</fullName>
    </recommendedName>
</protein>
<dbReference type="InterPro" id="IPR010491">
    <property type="entry name" value="PRP1_N"/>
</dbReference>
<dbReference type="GO" id="GO:0000398">
    <property type="term" value="P:mRNA splicing, via spliceosome"/>
    <property type="evidence" value="ECO:0007669"/>
    <property type="project" value="InterPro"/>
</dbReference>
<dbReference type="EMBL" id="PGOL01001597">
    <property type="protein sequence ID" value="PKI56468.1"/>
    <property type="molecule type" value="Genomic_DNA"/>
</dbReference>
<proteinExistence type="predicted"/>
<evidence type="ECO:0000259" key="2">
    <source>
        <dbReference type="Pfam" id="PF06424"/>
    </source>
</evidence>
<feature type="compositionally biased region" description="Basic and acidic residues" evidence="1">
    <location>
        <begin position="36"/>
        <end position="45"/>
    </location>
</feature>
<evidence type="ECO:0000313" key="4">
    <source>
        <dbReference type="Proteomes" id="UP000233551"/>
    </source>
</evidence>
<dbReference type="Proteomes" id="UP000233551">
    <property type="component" value="Unassembled WGS sequence"/>
</dbReference>
<name>A0A2I0JJN2_PUNGR</name>
<feature type="domain" description="PRP1 splicing factor N-terminal" evidence="2">
    <location>
        <begin position="65"/>
        <end position="107"/>
    </location>
</feature>